<evidence type="ECO:0000259" key="1">
    <source>
        <dbReference type="Pfam" id="PF09699"/>
    </source>
</evidence>
<accession>A0ABX8LR03</accession>
<dbReference type="Proteomes" id="UP000683559">
    <property type="component" value="Chromosome"/>
</dbReference>
<reference evidence="2 3" key="1">
    <citation type="submission" date="2021-06" db="EMBL/GenBank/DDBJ databases">
        <title>Gemonas diversity in paddy soil.</title>
        <authorList>
            <person name="Liu G."/>
        </authorList>
    </citation>
    <scope>NUCLEOTIDE SEQUENCE [LARGE SCALE GENOMIC DNA]</scope>
    <source>
        <strain evidence="2 3">RG2</strain>
    </source>
</reference>
<sequence length="146" mass="15564">MYGNVVPAAYSDDDSAGATGSLTVLFRSVKREATANFGGTPDDLSVGCLSCHDGVGASQINVDFRDRPSDRRSMVNSFSSDHPLGMTYDAYVAANRGYKPVGSNTKMIFVNGKVGCLTCHDPLNTEKGHLVMSDYGSALCKTCHDK</sequence>
<dbReference type="InterPro" id="IPR010177">
    <property type="entry name" value="Paired_CXXCH_1"/>
</dbReference>
<name>A0ABX8LR03_9BACT</name>
<dbReference type="EMBL" id="CP077683">
    <property type="protein sequence ID" value="QXE93145.1"/>
    <property type="molecule type" value="Genomic_DNA"/>
</dbReference>
<organism evidence="2 3">
    <name type="scientific">Geomonas subterranea</name>
    <dbReference type="NCBI Taxonomy" id="2847989"/>
    <lineage>
        <taxon>Bacteria</taxon>
        <taxon>Pseudomonadati</taxon>
        <taxon>Thermodesulfobacteriota</taxon>
        <taxon>Desulfuromonadia</taxon>
        <taxon>Geobacterales</taxon>
        <taxon>Geobacteraceae</taxon>
        <taxon>Geomonas</taxon>
    </lineage>
</organism>
<feature type="domain" description="Doubled CXXCH motif" evidence="1">
    <location>
        <begin position="114"/>
        <end position="146"/>
    </location>
</feature>
<evidence type="ECO:0000313" key="3">
    <source>
        <dbReference type="Proteomes" id="UP000683559"/>
    </source>
</evidence>
<evidence type="ECO:0000313" key="2">
    <source>
        <dbReference type="EMBL" id="QXE93145.1"/>
    </source>
</evidence>
<dbReference type="Pfam" id="PF09699">
    <property type="entry name" value="Paired_CXXCH_1"/>
    <property type="match status" value="1"/>
</dbReference>
<gene>
    <name evidence="2" type="ORF">KP001_21570</name>
</gene>
<protein>
    <submittedName>
        <fullName evidence="2">Cytochrome c3 family protein</fullName>
    </submittedName>
</protein>
<keyword evidence="3" id="KW-1185">Reference proteome</keyword>
<proteinExistence type="predicted"/>